<keyword evidence="2" id="KW-1185">Reference proteome</keyword>
<dbReference type="Proteomes" id="UP000016930">
    <property type="component" value="Unassembled WGS sequence"/>
</dbReference>
<organism evidence="1 2">
    <name type="scientific">Ceriporiopsis subvermispora (strain B)</name>
    <name type="common">White-rot fungus</name>
    <name type="synonym">Gelatoporia subvermispora</name>
    <dbReference type="NCBI Taxonomy" id="914234"/>
    <lineage>
        <taxon>Eukaryota</taxon>
        <taxon>Fungi</taxon>
        <taxon>Dikarya</taxon>
        <taxon>Basidiomycota</taxon>
        <taxon>Agaricomycotina</taxon>
        <taxon>Agaricomycetes</taxon>
        <taxon>Polyporales</taxon>
        <taxon>Gelatoporiaceae</taxon>
        <taxon>Gelatoporia</taxon>
    </lineage>
</organism>
<protein>
    <submittedName>
        <fullName evidence="1">Uncharacterized protein</fullName>
    </submittedName>
</protein>
<name>M2QWA1_CERS8</name>
<reference evidence="1 2" key="1">
    <citation type="journal article" date="2012" name="Proc. Natl. Acad. Sci. U.S.A.">
        <title>Comparative genomics of Ceriporiopsis subvermispora and Phanerochaete chrysosporium provide insight into selective ligninolysis.</title>
        <authorList>
            <person name="Fernandez-Fueyo E."/>
            <person name="Ruiz-Duenas F.J."/>
            <person name="Ferreira P."/>
            <person name="Floudas D."/>
            <person name="Hibbett D.S."/>
            <person name="Canessa P."/>
            <person name="Larrondo L.F."/>
            <person name="James T.Y."/>
            <person name="Seelenfreund D."/>
            <person name="Lobos S."/>
            <person name="Polanco R."/>
            <person name="Tello M."/>
            <person name="Honda Y."/>
            <person name="Watanabe T."/>
            <person name="Watanabe T."/>
            <person name="Ryu J.S."/>
            <person name="Kubicek C.P."/>
            <person name="Schmoll M."/>
            <person name="Gaskell J."/>
            <person name="Hammel K.E."/>
            <person name="St John F.J."/>
            <person name="Vanden Wymelenberg A."/>
            <person name="Sabat G."/>
            <person name="Splinter BonDurant S."/>
            <person name="Syed K."/>
            <person name="Yadav J.S."/>
            <person name="Doddapaneni H."/>
            <person name="Subramanian V."/>
            <person name="Lavin J.L."/>
            <person name="Oguiza J.A."/>
            <person name="Perez G."/>
            <person name="Pisabarro A.G."/>
            <person name="Ramirez L."/>
            <person name="Santoyo F."/>
            <person name="Master E."/>
            <person name="Coutinho P.M."/>
            <person name="Henrissat B."/>
            <person name="Lombard V."/>
            <person name="Magnuson J.K."/>
            <person name="Kuees U."/>
            <person name="Hori C."/>
            <person name="Igarashi K."/>
            <person name="Samejima M."/>
            <person name="Held B.W."/>
            <person name="Barry K.W."/>
            <person name="LaButti K.M."/>
            <person name="Lapidus A."/>
            <person name="Lindquist E.A."/>
            <person name="Lucas S.M."/>
            <person name="Riley R."/>
            <person name="Salamov A.A."/>
            <person name="Hoffmeister D."/>
            <person name="Schwenk D."/>
            <person name="Hadar Y."/>
            <person name="Yarden O."/>
            <person name="de Vries R.P."/>
            <person name="Wiebenga A."/>
            <person name="Stenlid J."/>
            <person name="Eastwood D."/>
            <person name="Grigoriev I.V."/>
            <person name="Berka R.M."/>
            <person name="Blanchette R.A."/>
            <person name="Kersten P."/>
            <person name="Martinez A.T."/>
            <person name="Vicuna R."/>
            <person name="Cullen D."/>
        </authorList>
    </citation>
    <scope>NUCLEOTIDE SEQUENCE [LARGE SCALE GENOMIC DNA]</scope>
    <source>
        <strain evidence="1 2">B</strain>
    </source>
</reference>
<accession>M2QWA1</accession>
<evidence type="ECO:0000313" key="2">
    <source>
        <dbReference type="Proteomes" id="UP000016930"/>
    </source>
</evidence>
<dbReference type="AlphaFoldDB" id="M2QWA1"/>
<dbReference type="EMBL" id="KB445798">
    <property type="protein sequence ID" value="EMD36385.1"/>
    <property type="molecule type" value="Genomic_DNA"/>
</dbReference>
<gene>
    <name evidence="1" type="ORF">CERSUDRAFT_115385</name>
</gene>
<proteinExistence type="predicted"/>
<dbReference type="HOGENOM" id="CLU_2960560_0_0_1"/>
<evidence type="ECO:0000313" key="1">
    <source>
        <dbReference type="EMBL" id="EMD36385.1"/>
    </source>
</evidence>
<sequence>MSIAWAVSVNEVMDVVAAGPVGPGMNSNLLIIWTPETEDTECPDFGWGYLPSRRIHSLL</sequence>